<organism evidence="1 2">
    <name type="scientific">Ulvibacter antarcticus</name>
    <dbReference type="NCBI Taxonomy" id="442714"/>
    <lineage>
        <taxon>Bacteria</taxon>
        <taxon>Pseudomonadati</taxon>
        <taxon>Bacteroidota</taxon>
        <taxon>Flavobacteriia</taxon>
        <taxon>Flavobacteriales</taxon>
        <taxon>Flavobacteriaceae</taxon>
        <taxon>Ulvibacter</taxon>
    </lineage>
</organism>
<dbReference type="OrthoDB" id="645138at2"/>
<dbReference type="RefSeq" id="WP_121906535.1">
    <property type="nucleotide sequence ID" value="NZ_REFC01000011.1"/>
</dbReference>
<sequence length="249" mass="27131">MAKQSSIIKIEGTIDDLTFYKSKDGYRIRRKSGVSKDRIANDPAFARTRENGMEFGEMAQTGKFLRRAVVDLSAQISDSSLVSRVVKRMSNIKKLDTTSPRGSRKVAVGLTTPEGKLELKGFDFNSEAPLQAILRKEVALDPATGTITLEDFHAERQLASPQGATHASFVAGMVNVNFETGEADLKLSAEVETQVHAPPATLTLQPDTVPEGDGVVLYLLMVAFHQEMNGEMYPLSNGAFNALSILEVL</sequence>
<proteinExistence type="predicted"/>
<dbReference type="EMBL" id="REFC01000011">
    <property type="protein sequence ID" value="RMA66550.1"/>
    <property type="molecule type" value="Genomic_DNA"/>
</dbReference>
<keyword evidence="2" id="KW-1185">Reference proteome</keyword>
<evidence type="ECO:0000313" key="2">
    <source>
        <dbReference type="Proteomes" id="UP000271339"/>
    </source>
</evidence>
<dbReference type="Proteomes" id="UP000271339">
    <property type="component" value="Unassembled WGS sequence"/>
</dbReference>
<comment type="caution">
    <text evidence="1">The sequence shown here is derived from an EMBL/GenBank/DDBJ whole genome shotgun (WGS) entry which is preliminary data.</text>
</comment>
<evidence type="ECO:0000313" key="1">
    <source>
        <dbReference type="EMBL" id="RMA66550.1"/>
    </source>
</evidence>
<accession>A0A3L9Z321</accession>
<gene>
    <name evidence="1" type="ORF">BXY75_0977</name>
</gene>
<dbReference type="AlphaFoldDB" id="A0A3L9Z321"/>
<protein>
    <submittedName>
        <fullName evidence="1">Uncharacterized protein</fullName>
    </submittedName>
</protein>
<name>A0A3L9Z321_9FLAO</name>
<reference evidence="1 2" key="1">
    <citation type="submission" date="2018-10" db="EMBL/GenBank/DDBJ databases">
        <title>Genomic Encyclopedia of Archaeal and Bacterial Type Strains, Phase II (KMG-II): from individual species to whole genera.</title>
        <authorList>
            <person name="Goeker M."/>
        </authorList>
    </citation>
    <scope>NUCLEOTIDE SEQUENCE [LARGE SCALE GENOMIC DNA]</scope>
    <source>
        <strain evidence="1 2">DSM 23424</strain>
    </source>
</reference>